<dbReference type="AlphaFoldDB" id="X1KNA7"/>
<name>X1KNA7_9ZZZZ</name>
<proteinExistence type="predicted"/>
<gene>
    <name evidence="1" type="ORF">S03H2_59599</name>
</gene>
<accession>X1KNA7</accession>
<dbReference type="EMBL" id="BARU01038332">
    <property type="protein sequence ID" value="GAH83493.1"/>
    <property type="molecule type" value="Genomic_DNA"/>
</dbReference>
<comment type="caution">
    <text evidence="1">The sequence shown here is derived from an EMBL/GenBank/DDBJ whole genome shotgun (WGS) entry which is preliminary data.</text>
</comment>
<feature type="non-terminal residue" evidence="1">
    <location>
        <position position="40"/>
    </location>
</feature>
<sequence length="40" mass="4632">MLTDKEKEALDKITEFESNLPDNAFNADKGGEFQLGWSWR</sequence>
<protein>
    <submittedName>
        <fullName evidence="1">Uncharacterized protein</fullName>
    </submittedName>
</protein>
<reference evidence="1" key="1">
    <citation type="journal article" date="2014" name="Front. Microbiol.">
        <title>High frequency of phylogenetically diverse reductive dehalogenase-homologous genes in deep subseafloor sedimentary metagenomes.</title>
        <authorList>
            <person name="Kawai M."/>
            <person name="Futagami T."/>
            <person name="Toyoda A."/>
            <person name="Takaki Y."/>
            <person name="Nishi S."/>
            <person name="Hori S."/>
            <person name="Arai W."/>
            <person name="Tsubouchi T."/>
            <person name="Morono Y."/>
            <person name="Uchiyama I."/>
            <person name="Ito T."/>
            <person name="Fujiyama A."/>
            <person name="Inagaki F."/>
            <person name="Takami H."/>
        </authorList>
    </citation>
    <scope>NUCLEOTIDE SEQUENCE</scope>
    <source>
        <strain evidence="1">Expedition CK06-06</strain>
    </source>
</reference>
<organism evidence="1">
    <name type="scientific">marine sediment metagenome</name>
    <dbReference type="NCBI Taxonomy" id="412755"/>
    <lineage>
        <taxon>unclassified sequences</taxon>
        <taxon>metagenomes</taxon>
        <taxon>ecological metagenomes</taxon>
    </lineage>
</organism>
<evidence type="ECO:0000313" key="1">
    <source>
        <dbReference type="EMBL" id="GAH83493.1"/>
    </source>
</evidence>